<gene>
    <name evidence="1" type="ORF">MANES_15G166000v8</name>
</gene>
<name>A0ACB7GBX0_MANES</name>
<sequence>MKTVETLPEALCESPSLSQEPCKKPDHDTKLSKDASKTSPAKSSKENGLRVSVNGKEDFGSSDLGGGVVGTEVSVERGRDTVDLGDNEVGLEDSEINGASSLLKMHESSESLLGLGSFLDVIDRTEKRGFESVDGISLVADICGNVHRSDMKAERKFGRSVQRDSFDANEGCPDGKDGELSDSKNWDGEDNTGDEGHEFRVGDFVWGKIRSHPWWPGRIYDPLDASDSAKKVKQRDKILVAYFGDGTFAWCSPSQLKPLDDNFLEMSKQSSSKNFFNAVEKAMDEVGRLVDLKMTCSCVPKENLIGFGRTLAVNAGIKEGLLVPEGGIDKFSTSLFQPAEFLPALKDIAQVATVTNMLEFTVLKSWLSAFYRAKGGHQLPSYYEPKPIPGLDDDTRNLIGDSSNCNNGVEGRIQGPVEEDWLSSPRGLNHSQTSQSTLHKCQGVSEDAHYQRRKQKSLAEIMEEHPDTEAEDRDDVLAEEGTKARKAVSSAKRKKRKLMGEGMNKEGTNEITDVTKVASLDKDASSSGRKRRKVSDKADGDGKNEMEDILAKEGENLGKPSSRGKKRKGNGEAEVSSSGSSDLVSKPRTRKGKFSESHGAANKQDSSLGADGSRVKMENLKSPPSRGRKKKETSNIEDSDGGGKIKERRENTVSAEKNVVGDLGDNGKAKEELMKGSSPRERKRSKYLSPPYTNLNKAERKKGIEEESMKISSESQLGEQGTEAADHLIESPIMKFSGERKPSKEPGSGHETYQNNYGLMIVKASASELLSKIRSAALNPQYLTETSSHAMIWEFFSEFRSSVYCNESDYEMYVEHLPGRKRKPQKSETGQDQSDQSLPEHKSQRAKTKNNEEAKLDKPKVKQAVGAPEMKTKEKQAEGEGPGAALYVTFGPGSSLPSKNDLLKIYGKFGALNKDETDMLYTNYCAKVVFLKSSEAEEAFNDSQLSSPFGSANVTFRLRYLSAETKTRELKEISRSKQPSSLAKEGTATAEMASASQSSGSEVSQLNYIKQKLEMVTSLVETSEGKISQDLKSILESEMKVLLEKV</sequence>
<dbReference type="EMBL" id="CM004401">
    <property type="protein sequence ID" value="KAG8637802.1"/>
    <property type="molecule type" value="Genomic_DNA"/>
</dbReference>
<accession>A0ACB7GBX0</accession>
<proteinExistence type="predicted"/>
<organism evidence="1 2">
    <name type="scientific">Manihot esculenta</name>
    <name type="common">Cassava</name>
    <name type="synonym">Jatropha manihot</name>
    <dbReference type="NCBI Taxonomy" id="3983"/>
    <lineage>
        <taxon>Eukaryota</taxon>
        <taxon>Viridiplantae</taxon>
        <taxon>Streptophyta</taxon>
        <taxon>Embryophyta</taxon>
        <taxon>Tracheophyta</taxon>
        <taxon>Spermatophyta</taxon>
        <taxon>Magnoliopsida</taxon>
        <taxon>eudicotyledons</taxon>
        <taxon>Gunneridae</taxon>
        <taxon>Pentapetalae</taxon>
        <taxon>rosids</taxon>
        <taxon>fabids</taxon>
        <taxon>Malpighiales</taxon>
        <taxon>Euphorbiaceae</taxon>
        <taxon>Crotonoideae</taxon>
        <taxon>Manihoteae</taxon>
        <taxon>Manihot</taxon>
    </lineage>
</organism>
<evidence type="ECO:0000313" key="1">
    <source>
        <dbReference type="EMBL" id="KAG8637802.1"/>
    </source>
</evidence>
<comment type="caution">
    <text evidence="1">The sequence shown here is derived from an EMBL/GenBank/DDBJ whole genome shotgun (WGS) entry which is preliminary data.</text>
</comment>
<protein>
    <submittedName>
        <fullName evidence="1">Uncharacterized protein</fullName>
    </submittedName>
</protein>
<evidence type="ECO:0000313" key="2">
    <source>
        <dbReference type="Proteomes" id="UP000091857"/>
    </source>
</evidence>
<keyword evidence="2" id="KW-1185">Reference proteome</keyword>
<dbReference type="Proteomes" id="UP000091857">
    <property type="component" value="Chromosome 15"/>
</dbReference>
<reference evidence="2" key="1">
    <citation type="journal article" date="2016" name="Nat. Biotechnol.">
        <title>Sequencing wild and cultivated cassava and related species reveals extensive interspecific hybridization and genetic diversity.</title>
        <authorList>
            <person name="Bredeson J.V."/>
            <person name="Lyons J.B."/>
            <person name="Prochnik S.E."/>
            <person name="Wu G.A."/>
            <person name="Ha C.M."/>
            <person name="Edsinger-Gonzales E."/>
            <person name="Grimwood J."/>
            <person name="Schmutz J."/>
            <person name="Rabbi I.Y."/>
            <person name="Egesi C."/>
            <person name="Nauluvula P."/>
            <person name="Lebot V."/>
            <person name="Ndunguru J."/>
            <person name="Mkamilo G."/>
            <person name="Bart R.S."/>
            <person name="Setter T.L."/>
            <person name="Gleadow R.M."/>
            <person name="Kulakow P."/>
            <person name="Ferguson M.E."/>
            <person name="Rounsley S."/>
            <person name="Rokhsar D.S."/>
        </authorList>
    </citation>
    <scope>NUCLEOTIDE SEQUENCE [LARGE SCALE GENOMIC DNA]</scope>
    <source>
        <strain evidence="2">cv. AM560-2</strain>
    </source>
</reference>